<dbReference type="SMART" id="SM00490">
    <property type="entry name" value="HELICc"/>
    <property type="match status" value="1"/>
</dbReference>
<dbReference type="PROSITE" id="PS51194">
    <property type="entry name" value="HELICASE_CTER"/>
    <property type="match status" value="1"/>
</dbReference>
<dbReference type="SUPFAM" id="SSF50249">
    <property type="entry name" value="Nucleic acid-binding proteins"/>
    <property type="match status" value="1"/>
</dbReference>
<feature type="domain" description="Helicase C-terminal" evidence="17">
    <location>
        <begin position="449"/>
        <end position="614"/>
    </location>
</feature>
<dbReference type="Gene3D" id="2.40.50.140">
    <property type="entry name" value="Nucleic acid-binding proteins"/>
    <property type="match status" value="1"/>
</dbReference>
<dbReference type="InterPro" id="IPR027417">
    <property type="entry name" value="P-loop_NTPase"/>
</dbReference>
<dbReference type="EMBL" id="PEYM01000066">
    <property type="protein sequence ID" value="PIS29982.1"/>
    <property type="molecule type" value="Genomic_DNA"/>
</dbReference>
<keyword evidence="8" id="KW-0238">DNA-binding</keyword>
<dbReference type="SMART" id="SM00487">
    <property type="entry name" value="DEXDc"/>
    <property type="match status" value="1"/>
</dbReference>
<evidence type="ECO:0000256" key="14">
    <source>
        <dbReference type="ARBA" id="ARBA00048988"/>
    </source>
</evidence>
<evidence type="ECO:0000256" key="15">
    <source>
        <dbReference type="RuleBase" id="RU363016"/>
    </source>
</evidence>
<dbReference type="NCBIfam" id="TIGR00643">
    <property type="entry name" value="recG"/>
    <property type="match status" value="1"/>
</dbReference>
<evidence type="ECO:0000256" key="7">
    <source>
        <dbReference type="ARBA" id="ARBA00022840"/>
    </source>
</evidence>
<dbReference type="Pfam" id="PF19833">
    <property type="entry name" value="RecG_dom3_C"/>
    <property type="match status" value="1"/>
</dbReference>
<dbReference type="Proteomes" id="UP000231343">
    <property type="component" value="Unassembled WGS sequence"/>
</dbReference>
<dbReference type="InterPro" id="IPR001650">
    <property type="entry name" value="Helicase_C-like"/>
</dbReference>
<feature type="domain" description="Helicase ATP-binding" evidence="16">
    <location>
        <begin position="272"/>
        <end position="430"/>
    </location>
</feature>
<evidence type="ECO:0000259" key="16">
    <source>
        <dbReference type="PROSITE" id="PS51192"/>
    </source>
</evidence>
<evidence type="ECO:0000313" key="19">
    <source>
        <dbReference type="Proteomes" id="UP000231343"/>
    </source>
</evidence>
<evidence type="ECO:0000256" key="13">
    <source>
        <dbReference type="ARBA" id="ARBA00034808"/>
    </source>
</evidence>
<evidence type="ECO:0000259" key="17">
    <source>
        <dbReference type="PROSITE" id="PS51194"/>
    </source>
</evidence>
<dbReference type="AlphaFoldDB" id="A0A2H0XYC7"/>
<evidence type="ECO:0000256" key="10">
    <source>
        <dbReference type="ARBA" id="ARBA00023204"/>
    </source>
</evidence>
<dbReference type="Pfam" id="PF00271">
    <property type="entry name" value="Helicase_C"/>
    <property type="match status" value="1"/>
</dbReference>
<comment type="catalytic activity">
    <reaction evidence="14 15">
        <text>ATP + H2O = ADP + phosphate + H(+)</text>
        <dbReference type="Rhea" id="RHEA:13065"/>
        <dbReference type="ChEBI" id="CHEBI:15377"/>
        <dbReference type="ChEBI" id="CHEBI:15378"/>
        <dbReference type="ChEBI" id="CHEBI:30616"/>
        <dbReference type="ChEBI" id="CHEBI:43474"/>
        <dbReference type="ChEBI" id="CHEBI:456216"/>
        <dbReference type="EC" id="5.6.2.4"/>
    </reaction>
</comment>
<dbReference type="SUPFAM" id="SSF52540">
    <property type="entry name" value="P-loop containing nucleoside triphosphate hydrolases"/>
    <property type="match status" value="2"/>
</dbReference>
<comment type="caution">
    <text evidence="18">The sequence shown here is derived from an EMBL/GenBank/DDBJ whole genome shotgun (WGS) entry which is preliminary data.</text>
</comment>
<keyword evidence="7 15" id="KW-0067">ATP-binding</keyword>
<dbReference type="CDD" id="cd17992">
    <property type="entry name" value="DEXHc_RecG"/>
    <property type="match status" value="1"/>
</dbReference>
<dbReference type="InterPro" id="IPR047112">
    <property type="entry name" value="RecG/Mfd"/>
</dbReference>
<comment type="catalytic activity">
    <reaction evidence="12 15">
        <text>Couples ATP hydrolysis with the unwinding of duplex DNA by translocating in the 3'-5' direction.</text>
        <dbReference type="EC" id="5.6.2.4"/>
    </reaction>
</comment>
<evidence type="ECO:0000256" key="4">
    <source>
        <dbReference type="ARBA" id="ARBA00022763"/>
    </source>
</evidence>
<evidence type="ECO:0000256" key="6">
    <source>
        <dbReference type="ARBA" id="ARBA00022806"/>
    </source>
</evidence>
<dbReference type="InterPro" id="IPR012340">
    <property type="entry name" value="NA-bd_OB-fold"/>
</dbReference>
<evidence type="ECO:0000256" key="8">
    <source>
        <dbReference type="ARBA" id="ARBA00023125"/>
    </source>
</evidence>
<dbReference type="GO" id="GO:0043138">
    <property type="term" value="F:3'-5' DNA helicase activity"/>
    <property type="evidence" value="ECO:0007669"/>
    <property type="project" value="UniProtKB-EC"/>
</dbReference>
<dbReference type="CDD" id="cd18811">
    <property type="entry name" value="SF2_C_RecG"/>
    <property type="match status" value="1"/>
</dbReference>
<comment type="function">
    <text evidence="15">Plays a critical role in recombination and DNA repair. Helps process Holliday junction intermediates to mature products by catalyzing branch migration. Has replication fork regression activity, unwinds stalled or blocked replication forks to make a HJ that can be resolved. Has a DNA unwinding activity characteristic of a DNA helicase with 3'-5' polarity.</text>
</comment>
<keyword evidence="3 15" id="KW-0547">Nucleotide-binding</keyword>
<name>A0A2H0XYC7_UNCSA</name>
<evidence type="ECO:0000313" key="18">
    <source>
        <dbReference type="EMBL" id="PIS29982.1"/>
    </source>
</evidence>
<dbReference type="GO" id="GO:0005524">
    <property type="term" value="F:ATP binding"/>
    <property type="evidence" value="ECO:0007669"/>
    <property type="project" value="UniProtKB-KW"/>
</dbReference>
<dbReference type="GO" id="GO:0006310">
    <property type="term" value="P:DNA recombination"/>
    <property type="evidence" value="ECO:0007669"/>
    <property type="project" value="UniProtKB-UniRule"/>
</dbReference>
<dbReference type="InterPro" id="IPR014001">
    <property type="entry name" value="Helicase_ATP-bd"/>
</dbReference>
<dbReference type="Gene3D" id="3.40.50.300">
    <property type="entry name" value="P-loop containing nucleotide triphosphate hydrolases"/>
    <property type="match status" value="2"/>
</dbReference>
<dbReference type="PROSITE" id="PS51192">
    <property type="entry name" value="HELICASE_ATP_BIND_1"/>
    <property type="match status" value="1"/>
</dbReference>
<dbReference type="Pfam" id="PF17191">
    <property type="entry name" value="RecG_wedge"/>
    <property type="match status" value="1"/>
</dbReference>
<protein>
    <recommendedName>
        <fullName evidence="2 15">ATP-dependent DNA helicase RecG</fullName>
        <ecNumber evidence="13 15">5.6.2.4</ecNumber>
    </recommendedName>
</protein>
<proteinExistence type="inferred from homology"/>
<evidence type="ECO:0000256" key="12">
    <source>
        <dbReference type="ARBA" id="ARBA00034617"/>
    </source>
</evidence>
<evidence type="ECO:0000256" key="11">
    <source>
        <dbReference type="ARBA" id="ARBA00023235"/>
    </source>
</evidence>
<dbReference type="CDD" id="cd04488">
    <property type="entry name" value="RecG_wedge_OBF"/>
    <property type="match status" value="1"/>
</dbReference>
<gene>
    <name evidence="18" type="ORF">COT42_03820</name>
</gene>
<sequence length="678" mass="75939">MPNVRLDTPVQYLKGVGPKLAQLLGKLGVQTIFDLIYFFPRDYEDRTKLKPIGDLRPAKLEVICGEIIRVNAQTTRNRFSVIKVELSDRTGSVQAVWFNQPYLTKLFRRGMKLIVSGKVEFSPFDGLQFVPRDFEIDTGANLKIVPRYPLTEGLYPKKVRAITEAALGCLPQIVDFLPVVIRQKLNLIDLLLAITNLHYPKKLTDLDPARRRLIFDEFFLFQLALGLEQQARSKKTGIAFNPDQLKLNKFIGSLPFVLTAAQQRVTAEILADMKQAKVMNRLVQGDVGSGKTIVAAMAAYVAVLAGYQVALMVPTEILAGQHFRQLTELFKPYQVKIGLLTGAINRQKKANKEKPAKVDIFVGTHALIQGQVEFERLGLVIIDEQHRFGVLQRATLVKKGLVPDVLVMTATPIPRSLALTLYGDLDRSIIDELPPGRTPIKTHYVPESKRADAYKFIRERLKAGNQVYIVCPLVEESEKIDLKAAMDEATRLQKEVFPEFKVGLLHGRLKNEQKDQVMRDFAAGQVQVLVSTTVIEVGIDVPNATIIIVEHTERFGLAQLHQLRGRIGRGAKESFCFLMGTTKTEEAKARIKALLDSNDGFQIAEVDFKLRGPGDYIGTRQSGLPMFRLADIITDEAILREAREAALTLIKEDLNCARNIWHSQREKIKGSVTSAALN</sequence>
<keyword evidence="10 15" id="KW-0234">DNA repair</keyword>
<dbReference type="GO" id="GO:0016887">
    <property type="term" value="F:ATP hydrolysis activity"/>
    <property type="evidence" value="ECO:0007669"/>
    <property type="project" value="RHEA"/>
</dbReference>
<evidence type="ECO:0000256" key="1">
    <source>
        <dbReference type="ARBA" id="ARBA00007504"/>
    </source>
</evidence>
<accession>A0A2H0XYC7</accession>
<evidence type="ECO:0000256" key="9">
    <source>
        <dbReference type="ARBA" id="ARBA00023172"/>
    </source>
</evidence>
<reference evidence="18 19" key="1">
    <citation type="submission" date="2017-09" db="EMBL/GenBank/DDBJ databases">
        <title>Depth-based differentiation of microbial function through sediment-hosted aquifers and enrichment of novel symbionts in the deep terrestrial subsurface.</title>
        <authorList>
            <person name="Probst A.J."/>
            <person name="Ladd B."/>
            <person name="Jarett J.K."/>
            <person name="Geller-Mcgrath D.E."/>
            <person name="Sieber C.M."/>
            <person name="Emerson J.B."/>
            <person name="Anantharaman K."/>
            <person name="Thomas B.C."/>
            <person name="Malmstrom R."/>
            <person name="Stieglmeier M."/>
            <person name="Klingl A."/>
            <person name="Woyke T."/>
            <person name="Ryan C.M."/>
            <person name="Banfield J.F."/>
        </authorList>
    </citation>
    <scope>NUCLEOTIDE SEQUENCE [LARGE SCALE GENOMIC DNA]</scope>
    <source>
        <strain evidence="18">CG08_land_8_20_14_0_20_45_16</strain>
    </source>
</reference>
<dbReference type="InterPro" id="IPR004609">
    <property type="entry name" value="ATP-dep_DNA_helicase_RecG"/>
</dbReference>
<keyword evidence="4 15" id="KW-0227">DNA damage</keyword>
<dbReference type="PANTHER" id="PTHR47964">
    <property type="entry name" value="ATP-DEPENDENT DNA HELICASE HOMOLOG RECG, CHLOROPLASTIC"/>
    <property type="match status" value="1"/>
</dbReference>
<dbReference type="Pfam" id="PF00270">
    <property type="entry name" value="DEAD"/>
    <property type="match status" value="1"/>
</dbReference>
<evidence type="ECO:0000256" key="5">
    <source>
        <dbReference type="ARBA" id="ARBA00022801"/>
    </source>
</evidence>
<keyword evidence="5 15" id="KW-0378">Hydrolase</keyword>
<dbReference type="InterPro" id="IPR045562">
    <property type="entry name" value="RecG_dom3_C"/>
</dbReference>
<comment type="similarity">
    <text evidence="1 15">Belongs to the helicase family. RecG subfamily.</text>
</comment>
<dbReference type="GO" id="GO:0006281">
    <property type="term" value="P:DNA repair"/>
    <property type="evidence" value="ECO:0007669"/>
    <property type="project" value="UniProtKB-UniRule"/>
</dbReference>
<keyword evidence="6 15" id="KW-0347">Helicase</keyword>
<dbReference type="NCBIfam" id="NF008168">
    <property type="entry name" value="PRK10917.2-2"/>
    <property type="match status" value="1"/>
</dbReference>
<dbReference type="InterPro" id="IPR011545">
    <property type="entry name" value="DEAD/DEAH_box_helicase_dom"/>
</dbReference>
<organism evidence="18 19">
    <name type="scientific">Candidatus Saganbacteria bacterium CG08_land_8_20_14_0_20_45_16</name>
    <dbReference type="NCBI Taxonomy" id="2014293"/>
    <lineage>
        <taxon>Bacteria</taxon>
        <taxon>Bacillati</taxon>
        <taxon>Saganbacteria</taxon>
    </lineage>
</organism>
<keyword evidence="9 15" id="KW-0233">DNA recombination</keyword>
<dbReference type="InterPro" id="IPR033454">
    <property type="entry name" value="RecG_wedge"/>
</dbReference>
<dbReference type="EC" id="5.6.2.4" evidence="13 15"/>
<keyword evidence="11" id="KW-0413">Isomerase</keyword>
<dbReference type="NCBIfam" id="NF008165">
    <property type="entry name" value="PRK10917.1-3"/>
    <property type="match status" value="1"/>
</dbReference>
<dbReference type="PANTHER" id="PTHR47964:SF1">
    <property type="entry name" value="ATP-DEPENDENT DNA HELICASE HOMOLOG RECG, CHLOROPLASTIC"/>
    <property type="match status" value="1"/>
</dbReference>
<dbReference type="GO" id="GO:0003677">
    <property type="term" value="F:DNA binding"/>
    <property type="evidence" value="ECO:0007669"/>
    <property type="project" value="UniProtKB-KW"/>
</dbReference>
<evidence type="ECO:0000256" key="3">
    <source>
        <dbReference type="ARBA" id="ARBA00022741"/>
    </source>
</evidence>
<evidence type="ECO:0000256" key="2">
    <source>
        <dbReference type="ARBA" id="ARBA00017846"/>
    </source>
</evidence>